<evidence type="ECO:0000259" key="5">
    <source>
        <dbReference type="PROSITE" id="PS50089"/>
    </source>
</evidence>
<evidence type="ECO:0000256" key="3">
    <source>
        <dbReference type="ARBA" id="ARBA00022833"/>
    </source>
</evidence>
<sequence length="456" mass="51375">MNYCLIHSTCVVCYNDKLLNSSGLGLIASYPSTVPRYRNTASNMIMSTSRSRSTDIDIEGCKLHIPYSTIEEHIQCSICLSAIRGAVLTPCGHRYCTRCITEWVSRNHTCPCCNSSLNSGQFYFDVQFDGLVDVVLSERDKAEEEYYTKIFGNGPADQPTFGRKSSAFEDILKKHMKESMLSHQRYFENLHGEYRRKIRLLENGITSGTSLESSLPRDASVEAIKEELTQNLQDSERLAAESFDKYLKDNVPSLEAVPVTVSVYIADKDVRVDGVVISPSDSLSVIKPIIEAHMRQRANDIQCWTDNGGIKLLFGPLLKSKKYNVEEAARNLGQSDSIRPLQWDSKLIFQHSMRPGSEIVLHKVFQSLSDLPKQCFADVYIPDTPQRCDYFICNKCNVKWICKSCIQSCHEGHSISPFAMNHCPTWACCYCPKKKLCRIQTASMAVGGSQSVYHES</sequence>
<evidence type="ECO:0000256" key="2">
    <source>
        <dbReference type="ARBA" id="ARBA00022771"/>
    </source>
</evidence>
<accession>A0ABM0JMY2</accession>
<dbReference type="InterPro" id="IPR018957">
    <property type="entry name" value="Znf_C3HC4_RING-type"/>
</dbReference>
<dbReference type="InterPro" id="IPR017907">
    <property type="entry name" value="Znf_RING_CS"/>
</dbReference>
<evidence type="ECO:0000313" key="7">
    <source>
        <dbReference type="RefSeq" id="XP_005097449.1"/>
    </source>
</evidence>
<dbReference type="PANTHER" id="PTHR44080:SF1">
    <property type="entry name" value="E3 UBIQUITIN-PROTEIN LIGASE COP1"/>
    <property type="match status" value="1"/>
</dbReference>
<dbReference type="Pfam" id="PF00097">
    <property type="entry name" value="zf-C3HC4"/>
    <property type="match status" value="1"/>
</dbReference>
<dbReference type="InterPro" id="IPR013083">
    <property type="entry name" value="Znf_RING/FYVE/PHD"/>
</dbReference>
<dbReference type="SMART" id="SM00184">
    <property type="entry name" value="RING"/>
    <property type="match status" value="1"/>
</dbReference>
<gene>
    <name evidence="7" type="primary">LOC101855943</name>
</gene>
<proteinExistence type="predicted"/>
<dbReference type="PANTHER" id="PTHR44080">
    <property type="entry name" value="E3 UBIQUITIN-PROTEIN LIGASE COP1"/>
    <property type="match status" value="1"/>
</dbReference>
<dbReference type="PROSITE" id="PS50089">
    <property type="entry name" value="ZF_RING_2"/>
    <property type="match status" value="1"/>
</dbReference>
<dbReference type="Proteomes" id="UP000694888">
    <property type="component" value="Unplaced"/>
</dbReference>
<organism evidence="6 7">
    <name type="scientific">Aplysia californica</name>
    <name type="common">California sea hare</name>
    <dbReference type="NCBI Taxonomy" id="6500"/>
    <lineage>
        <taxon>Eukaryota</taxon>
        <taxon>Metazoa</taxon>
        <taxon>Spiralia</taxon>
        <taxon>Lophotrochozoa</taxon>
        <taxon>Mollusca</taxon>
        <taxon>Gastropoda</taxon>
        <taxon>Heterobranchia</taxon>
        <taxon>Euthyneura</taxon>
        <taxon>Tectipleura</taxon>
        <taxon>Aplysiida</taxon>
        <taxon>Aplysioidea</taxon>
        <taxon>Aplysiidae</taxon>
        <taxon>Aplysia</taxon>
    </lineage>
</organism>
<feature type="domain" description="RING-type" evidence="5">
    <location>
        <begin position="76"/>
        <end position="114"/>
    </location>
</feature>
<protein>
    <submittedName>
        <fullName evidence="7">Uncharacterized protein LOC101855943 isoform X1</fullName>
    </submittedName>
</protein>
<name>A0ABM0JMY2_APLCA</name>
<dbReference type="InterPro" id="IPR042755">
    <property type="entry name" value="COP1"/>
</dbReference>
<reference evidence="7" key="1">
    <citation type="submission" date="2025-08" db="UniProtKB">
        <authorList>
            <consortium name="RefSeq"/>
        </authorList>
    </citation>
    <scope>IDENTIFICATION</scope>
</reference>
<dbReference type="GeneID" id="101855943"/>
<dbReference type="InterPro" id="IPR001841">
    <property type="entry name" value="Znf_RING"/>
</dbReference>
<keyword evidence="3" id="KW-0862">Zinc</keyword>
<dbReference type="PROSITE" id="PS00518">
    <property type="entry name" value="ZF_RING_1"/>
    <property type="match status" value="1"/>
</dbReference>
<evidence type="ECO:0000256" key="4">
    <source>
        <dbReference type="PROSITE-ProRule" id="PRU00175"/>
    </source>
</evidence>
<keyword evidence="2 4" id="KW-0863">Zinc-finger</keyword>
<evidence type="ECO:0000313" key="6">
    <source>
        <dbReference type="Proteomes" id="UP000694888"/>
    </source>
</evidence>
<keyword evidence="1" id="KW-0479">Metal-binding</keyword>
<keyword evidence="6" id="KW-1185">Reference proteome</keyword>
<dbReference type="SUPFAM" id="SSF57850">
    <property type="entry name" value="RING/U-box"/>
    <property type="match status" value="1"/>
</dbReference>
<evidence type="ECO:0000256" key="1">
    <source>
        <dbReference type="ARBA" id="ARBA00022723"/>
    </source>
</evidence>
<dbReference type="Gene3D" id="3.30.40.10">
    <property type="entry name" value="Zinc/RING finger domain, C3HC4 (zinc finger)"/>
    <property type="match status" value="1"/>
</dbReference>
<dbReference type="RefSeq" id="XP_005097449.1">
    <property type="nucleotide sequence ID" value="XM_005097392.3"/>
</dbReference>